<dbReference type="SUPFAM" id="SSF47781">
    <property type="entry name" value="RuvA domain 2-like"/>
    <property type="match status" value="1"/>
</dbReference>
<reference evidence="4 5" key="1">
    <citation type="journal article" date="2018" name="Syst. Appl. Microbiol.">
        <title>Characterization and high-quality draft genome sequence of Herbivorax saccincola A7, an anaerobic, alkaliphilic, thermophilic, cellulolytic, and xylanolytic bacterium.</title>
        <authorList>
            <person name="Aikawa S."/>
            <person name="Baramee S."/>
            <person name="Sermsathanaswadi J."/>
            <person name="Thianheng P."/>
            <person name="Tachaapaikoon C."/>
            <person name="Shikata A."/>
            <person name="Waeonukul R."/>
            <person name="Pason P."/>
            <person name="Ratanakhanokchai K."/>
            <person name="Kosugi A."/>
        </authorList>
    </citation>
    <scope>NUCLEOTIDE SEQUENCE [LARGE SCALE GENOMIC DNA]</scope>
    <source>
        <strain evidence="4 5">A7</strain>
    </source>
</reference>
<dbReference type="InterPro" id="IPR051675">
    <property type="entry name" value="Endo/Exo/Phosphatase_dom_1"/>
</dbReference>
<dbReference type="GO" id="GO:0015627">
    <property type="term" value="C:type II protein secretion system complex"/>
    <property type="evidence" value="ECO:0007669"/>
    <property type="project" value="TreeGrafter"/>
</dbReference>
<organism evidence="4 5">
    <name type="scientific">Acetivibrio saccincola</name>
    <dbReference type="NCBI Taxonomy" id="1677857"/>
    <lineage>
        <taxon>Bacteria</taxon>
        <taxon>Bacillati</taxon>
        <taxon>Bacillota</taxon>
        <taxon>Clostridia</taxon>
        <taxon>Eubacteriales</taxon>
        <taxon>Oscillospiraceae</taxon>
        <taxon>Acetivibrio</taxon>
    </lineage>
</organism>
<dbReference type="InterPro" id="IPR003583">
    <property type="entry name" value="Hlx-hairpin-Hlx_DNA-bd_motif"/>
</dbReference>
<dbReference type="RefSeq" id="WP_105368241.1">
    <property type="nucleotide sequence ID" value="NZ_JAAYER010000031.1"/>
</dbReference>
<keyword evidence="2" id="KW-1133">Transmembrane helix</keyword>
<dbReference type="PANTHER" id="PTHR21180">
    <property type="entry name" value="ENDONUCLEASE/EXONUCLEASE/PHOSPHATASE FAMILY DOMAIN-CONTAINING PROTEIN 1"/>
    <property type="match status" value="1"/>
</dbReference>
<keyword evidence="2" id="KW-0812">Transmembrane</keyword>
<sequence length="252" mass="27663">MLKEMLNSEITIKRGVLISLITALLLSMSMTGYLLIMWDYGENVIMMKPDNEMVVIPEKEEEIEKEEEKDKIKVYVVGEVKNPSVVTLEKGQIIEDAVLLAGGFTENADVENINLAYILTENVMLQIRGKKDVKDEDGEGAGDDEGVPESGGVSENTFREISDPLFPGMNIVADSGGVVVGESLNSVKLKININTASKEQLTTLPGIGPAIADNIVAFRKENGRFEKIEDIMKVSGIGDAKFKRLRDLITVE</sequence>
<keyword evidence="2" id="KW-0472">Membrane</keyword>
<proteinExistence type="predicted"/>
<protein>
    <recommendedName>
        <fullName evidence="3">Helix-hairpin-helix DNA-binding motif class 1 domain-containing protein</fullName>
    </recommendedName>
</protein>
<feature type="region of interest" description="Disordered" evidence="1">
    <location>
        <begin position="133"/>
        <end position="155"/>
    </location>
</feature>
<dbReference type="InterPro" id="IPR004509">
    <property type="entry name" value="Competence_ComEA_HhH"/>
</dbReference>
<feature type="transmembrane region" description="Helical" evidence="2">
    <location>
        <begin position="15"/>
        <end position="38"/>
    </location>
</feature>
<dbReference type="AlphaFoldDB" id="A0A2S8RBN8"/>
<evidence type="ECO:0000256" key="2">
    <source>
        <dbReference type="SAM" id="Phobius"/>
    </source>
</evidence>
<accession>A0A2S8RBN8</accession>
<dbReference type="InterPro" id="IPR010994">
    <property type="entry name" value="RuvA_2-like"/>
</dbReference>
<dbReference type="GO" id="GO:0003677">
    <property type="term" value="F:DNA binding"/>
    <property type="evidence" value="ECO:0007669"/>
    <property type="project" value="InterPro"/>
</dbReference>
<dbReference type="EMBL" id="NEMB01000003">
    <property type="protein sequence ID" value="PQQ67181.1"/>
    <property type="molecule type" value="Genomic_DNA"/>
</dbReference>
<evidence type="ECO:0000313" key="5">
    <source>
        <dbReference type="Proteomes" id="UP000239720"/>
    </source>
</evidence>
<dbReference type="GO" id="GO:0006281">
    <property type="term" value="P:DNA repair"/>
    <property type="evidence" value="ECO:0007669"/>
    <property type="project" value="InterPro"/>
</dbReference>
<dbReference type="OrthoDB" id="9790239at2"/>
<dbReference type="SMART" id="SM00278">
    <property type="entry name" value="HhH1"/>
    <property type="match status" value="2"/>
</dbReference>
<dbReference type="Proteomes" id="UP000239720">
    <property type="component" value="Unassembled WGS sequence"/>
</dbReference>
<evidence type="ECO:0000259" key="3">
    <source>
        <dbReference type="SMART" id="SM00278"/>
    </source>
</evidence>
<dbReference type="PANTHER" id="PTHR21180:SF32">
    <property type="entry name" value="ENDONUCLEASE_EXONUCLEASE_PHOSPHATASE FAMILY DOMAIN-CONTAINING PROTEIN 1"/>
    <property type="match status" value="1"/>
</dbReference>
<dbReference type="InterPro" id="IPR019554">
    <property type="entry name" value="Soluble_ligand-bd"/>
</dbReference>
<dbReference type="Gene3D" id="3.10.560.10">
    <property type="entry name" value="Outer membrane lipoprotein wza domain like"/>
    <property type="match status" value="1"/>
</dbReference>
<dbReference type="Gene3D" id="1.10.150.320">
    <property type="entry name" value="Photosystem II 12 kDa extrinsic protein"/>
    <property type="match status" value="1"/>
</dbReference>
<dbReference type="NCBIfam" id="TIGR00426">
    <property type="entry name" value="competence protein ComEA helix-hairpin-helix repeat region"/>
    <property type="match status" value="1"/>
</dbReference>
<dbReference type="GO" id="GO:0015628">
    <property type="term" value="P:protein secretion by the type II secretion system"/>
    <property type="evidence" value="ECO:0007669"/>
    <property type="project" value="TreeGrafter"/>
</dbReference>
<evidence type="ECO:0000313" key="4">
    <source>
        <dbReference type="EMBL" id="PQQ67181.1"/>
    </source>
</evidence>
<comment type="caution">
    <text evidence="4">The sequence shown here is derived from an EMBL/GenBank/DDBJ whole genome shotgun (WGS) entry which is preliminary data.</text>
</comment>
<feature type="domain" description="Helix-hairpin-helix DNA-binding motif class 1" evidence="3">
    <location>
        <begin position="229"/>
        <end position="248"/>
    </location>
</feature>
<name>A0A2S8RBN8_9FIRM</name>
<dbReference type="Pfam" id="PF10531">
    <property type="entry name" value="SLBB"/>
    <property type="match status" value="1"/>
</dbReference>
<feature type="compositionally biased region" description="Acidic residues" evidence="1">
    <location>
        <begin position="135"/>
        <end position="147"/>
    </location>
</feature>
<feature type="domain" description="Helix-hairpin-helix DNA-binding motif class 1" evidence="3">
    <location>
        <begin position="199"/>
        <end position="218"/>
    </location>
</feature>
<evidence type="ECO:0000256" key="1">
    <source>
        <dbReference type="SAM" id="MobiDB-lite"/>
    </source>
</evidence>
<dbReference type="Pfam" id="PF12836">
    <property type="entry name" value="HHH_3"/>
    <property type="match status" value="1"/>
</dbReference>
<gene>
    <name evidence="4" type="ORF">B9R14_10775</name>
</gene>